<keyword evidence="3" id="KW-0479">Metal-binding</keyword>
<dbReference type="PROSITE" id="PS50970">
    <property type="entry name" value="HCY"/>
    <property type="match status" value="1"/>
</dbReference>
<dbReference type="Gene3D" id="3.20.20.330">
    <property type="entry name" value="Homocysteine-binding-like domain"/>
    <property type="match status" value="1"/>
</dbReference>
<dbReference type="GO" id="GO:0032259">
    <property type="term" value="P:methylation"/>
    <property type="evidence" value="ECO:0007669"/>
    <property type="project" value="UniProtKB-KW"/>
</dbReference>
<dbReference type="InterPro" id="IPR003726">
    <property type="entry name" value="HCY_dom"/>
</dbReference>
<keyword evidence="2 3" id="KW-0808">Transferase</keyword>
<dbReference type="KEGG" id="mros:EHO51_08430"/>
<keyword evidence="1 3" id="KW-0489">Methyltransferase</keyword>
<proteinExistence type="predicted"/>
<evidence type="ECO:0000256" key="1">
    <source>
        <dbReference type="ARBA" id="ARBA00022603"/>
    </source>
</evidence>
<comment type="cofactor">
    <cofactor evidence="3">
        <name>Zn(2+)</name>
        <dbReference type="ChEBI" id="CHEBI:29105"/>
    </cofactor>
</comment>
<dbReference type="Proteomes" id="UP000273982">
    <property type="component" value="Chromosome"/>
</dbReference>
<dbReference type="PANTHER" id="PTHR11103:SF18">
    <property type="entry name" value="SLR1189 PROTEIN"/>
    <property type="match status" value="1"/>
</dbReference>
<evidence type="ECO:0000313" key="5">
    <source>
        <dbReference type="EMBL" id="AZG76750.1"/>
    </source>
</evidence>
<evidence type="ECO:0000256" key="3">
    <source>
        <dbReference type="PROSITE-ProRule" id="PRU00333"/>
    </source>
</evidence>
<dbReference type="GO" id="GO:0008168">
    <property type="term" value="F:methyltransferase activity"/>
    <property type="evidence" value="ECO:0007669"/>
    <property type="project" value="UniProtKB-UniRule"/>
</dbReference>
<dbReference type="Pfam" id="PF02574">
    <property type="entry name" value="S-methyl_trans"/>
    <property type="match status" value="1"/>
</dbReference>
<dbReference type="GO" id="GO:0046872">
    <property type="term" value="F:metal ion binding"/>
    <property type="evidence" value="ECO:0007669"/>
    <property type="project" value="UniProtKB-KW"/>
</dbReference>
<feature type="domain" description="Hcy-binding" evidence="4">
    <location>
        <begin position="4"/>
        <end position="310"/>
    </location>
</feature>
<protein>
    <submittedName>
        <fullName evidence="5">Homocysteine methyltransferase</fullName>
    </submittedName>
</protein>
<feature type="binding site" evidence="3">
    <location>
        <position position="295"/>
    </location>
    <ligand>
        <name>Zn(2+)</name>
        <dbReference type="ChEBI" id="CHEBI:29105"/>
    </ligand>
</feature>
<dbReference type="SUPFAM" id="SSF82282">
    <property type="entry name" value="Homocysteine S-methyltransferase"/>
    <property type="match status" value="1"/>
</dbReference>
<evidence type="ECO:0000256" key="2">
    <source>
        <dbReference type="ARBA" id="ARBA00022679"/>
    </source>
</evidence>
<sequence>MTGYRADLPQLKPGLFVSDGGMETTLIFHEGVELPHFASFVLLDSEEGRARLRAYYERYLAIARRHGRGLILDSPTWRANPDWGAKIGYDAAGLKRINEASIALLDELRRTWQTAQTPIVVAGVIGPRGDGYAEGRMSAVEAEDYHAPQIASFAQTAADMVAAYTLNYVEEAIGIARAARALAMPCSISFTVETDGKLIGGRSLRDAVETVDRETDAAPAYYMINCAHPTHFEQALSADAPWISRLLGVKANASTKSHAELDESETLDSGDPIDLGRRYRRLRETYPGLRILGGCCGTDDRHVAAICEACG</sequence>
<name>A0A3G8M6K2_9HYPH</name>
<evidence type="ECO:0000313" key="6">
    <source>
        <dbReference type="Proteomes" id="UP000273982"/>
    </source>
</evidence>
<dbReference type="EMBL" id="CP034086">
    <property type="protein sequence ID" value="AZG76750.1"/>
    <property type="molecule type" value="Genomic_DNA"/>
</dbReference>
<keyword evidence="3" id="KW-0862">Zinc</keyword>
<dbReference type="InterPro" id="IPR036589">
    <property type="entry name" value="HCY_dom_sf"/>
</dbReference>
<evidence type="ECO:0000259" key="4">
    <source>
        <dbReference type="PROSITE" id="PS50970"/>
    </source>
</evidence>
<dbReference type="PANTHER" id="PTHR11103">
    <property type="entry name" value="SLR1189 PROTEIN"/>
    <property type="match status" value="1"/>
</dbReference>
<feature type="binding site" evidence="3">
    <location>
        <position position="296"/>
    </location>
    <ligand>
        <name>Zn(2+)</name>
        <dbReference type="ChEBI" id="CHEBI:29105"/>
    </ligand>
</feature>
<feature type="binding site" evidence="3">
    <location>
        <position position="226"/>
    </location>
    <ligand>
        <name>Zn(2+)</name>
        <dbReference type="ChEBI" id="CHEBI:29105"/>
    </ligand>
</feature>
<reference evidence="5 6" key="1">
    <citation type="submission" date="2018-11" db="EMBL/GenBank/DDBJ databases">
        <title>Genome squencing of methanotrophic bacteria isolated from alkaline groundwater in Korea.</title>
        <authorList>
            <person name="Nguyen L.N."/>
        </authorList>
    </citation>
    <scope>NUCLEOTIDE SEQUENCE [LARGE SCALE GENOMIC DNA]</scope>
    <source>
        <strain evidence="5 6">GW6</strain>
    </source>
</reference>
<dbReference type="RefSeq" id="WP_124738515.1">
    <property type="nucleotide sequence ID" value="NZ_CP034086.1"/>
</dbReference>
<dbReference type="AlphaFoldDB" id="A0A3G8M6K2"/>
<organism evidence="5 6">
    <name type="scientific">Methylocystis rosea</name>
    <dbReference type="NCBI Taxonomy" id="173366"/>
    <lineage>
        <taxon>Bacteria</taxon>
        <taxon>Pseudomonadati</taxon>
        <taxon>Pseudomonadota</taxon>
        <taxon>Alphaproteobacteria</taxon>
        <taxon>Hyphomicrobiales</taxon>
        <taxon>Methylocystaceae</taxon>
        <taxon>Methylocystis</taxon>
    </lineage>
</organism>
<accession>A0A3G8M6K2</accession>
<gene>
    <name evidence="5" type="ORF">EHO51_08430</name>
</gene>